<dbReference type="AlphaFoldDB" id="A0A067NIL6"/>
<proteinExistence type="predicted"/>
<name>A0A067NIL6_PLEO1</name>
<dbReference type="InParanoid" id="A0A067NIL6"/>
<gene>
    <name evidence="1" type="ORF">PLEOSDRAFT_1090558</name>
</gene>
<dbReference type="HOGENOM" id="CLU_2758852_0_0_1"/>
<reference evidence="2" key="1">
    <citation type="journal article" date="2014" name="Proc. Natl. Acad. Sci. U.S.A.">
        <title>Extensive sampling of basidiomycete genomes demonstrates inadequacy of the white-rot/brown-rot paradigm for wood decay fungi.</title>
        <authorList>
            <person name="Riley R."/>
            <person name="Salamov A.A."/>
            <person name="Brown D.W."/>
            <person name="Nagy L.G."/>
            <person name="Floudas D."/>
            <person name="Held B.W."/>
            <person name="Levasseur A."/>
            <person name="Lombard V."/>
            <person name="Morin E."/>
            <person name="Otillar R."/>
            <person name="Lindquist E.A."/>
            <person name="Sun H."/>
            <person name="LaButti K.M."/>
            <person name="Schmutz J."/>
            <person name="Jabbour D."/>
            <person name="Luo H."/>
            <person name="Baker S.E."/>
            <person name="Pisabarro A.G."/>
            <person name="Walton J.D."/>
            <person name="Blanchette R.A."/>
            <person name="Henrissat B."/>
            <person name="Martin F."/>
            <person name="Cullen D."/>
            <person name="Hibbett D.S."/>
            <person name="Grigoriev I.V."/>
        </authorList>
    </citation>
    <scope>NUCLEOTIDE SEQUENCE [LARGE SCALE GENOMIC DNA]</scope>
    <source>
        <strain evidence="2">PC15</strain>
    </source>
</reference>
<evidence type="ECO:0000313" key="2">
    <source>
        <dbReference type="Proteomes" id="UP000027073"/>
    </source>
</evidence>
<protein>
    <submittedName>
        <fullName evidence="1">Uncharacterized protein</fullName>
    </submittedName>
</protein>
<sequence length="70" mass="7980">MLNHCQAPARRAVEQRYIKRCIPQSVRLWGSTDGRSGYLIGDPAMALPYLYKLITPGPLRSVFFVLVKME</sequence>
<accession>A0A067NIL6</accession>
<dbReference type="VEuPathDB" id="FungiDB:PLEOSDRAFT_1090558"/>
<evidence type="ECO:0000313" key="1">
    <source>
        <dbReference type="EMBL" id="KDQ23616.1"/>
    </source>
</evidence>
<organism evidence="1 2">
    <name type="scientific">Pleurotus ostreatus (strain PC15)</name>
    <name type="common">Oyster mushroom</name>
    <dbReference type="NCBI Taxonomy" id="1137138"/>
    <lineage>
        <taxon>Eukaryota</taxon>
        <taxon>Fungi</taxon>
        <taxon>Dikarya</taxon>
        <taxon>Basidiomycota</taxon>
        <taxon>Agaricomycotina</taxon>
        <taxon>Agaricomycetes</taxon>
        <taxon>Agaricomycetidae</taxon>
        <taxon>Agaricales</taxon>
        <taxon>Pleurotineae</taxon>
        <taxon>Pleurotaceae</taxon>
        <taxon>Pleurotus</taxon>
    </lineage>
</organism>
<dbReference type="EMBL" id="KL198012">
    <property type="protein sequence ID" value="KDQ23616.1"/>
    <property type="molecule type" value="Genomic_DNA"/>
</dbReference>
<dbReference type="Proteomes" id="UP000027073">
    <property type="component" value="Unassembled WGS sequence"/>
</dbReference>